<dbReference type="Proteomes" id="UP000241546">
    <property type="component" value="Unassembled WGS sequence"/>
</dbReference>
<accession>A0A2T4BGM2</accession>
<name>A0A2T4BGM2_9HYPO</name>
<evidence type="ECO:0000313" key="1">
    <source>
        <dbReference type="EMBL" id="PTB68452.1"/>
    </source>
</evidence>
<sequence>MASNERRGAPLPRHEILHQLRGLQEGRHRELVSNRSVDSRWIFQPSVSDMTSIAAEMTLEDANDCCNKATGIYVHAAKRTIYICLLLQTLHNYLYERWFRPYKSEIEYVQFIAKTFLPELLPEDLRLEPLASLAVSVHAAICRRAQEARDAVKVLSLRDQRDWDPSPPNCPKILGRGVYVGQDLRQIIRDQEFFLLRPLFRAIIIIIRLEEYTDKDMDIAQLPVLLVRTGVEDGLSAPISFEPIAHKIQGAVQVTAKGETAVRVALEVAVDFILSLDKRENDALGHQPDPVASTQELEDGGLAGRDEILARARKLGWGDEPLVGPSSEWVDTKIHTGWCGGGVYSDNRMRRAQKFERETLVRVEEMEPQRRELPKIFNGSTKHFNIYSA</sequence>
<keyword evidence="2" id="KW-1185">Reference proteome</keyword>
<organism evidence="1 2">
    <name type="scientific">Trichoderma citrinoviride</name>
    <dbReference type="NCBI Taxonomy" id="58853"/>
    <lineage>
        <taxon>Eukaryota</taxon>
        <taxon>Fungi</taxon>
        <taxon>Dikarya</taxon>
        <taxon>Ascomycota</taxon>
        <taxon>Pezizomycotina</taxon>
        <taxon>Sordariomycetes</taxon>
        <taxon>Hypocreomycetidae</taxon>
        <taxon>Hypocreales</taxon>
        <taxon>Hypocreaceae</taxon>
        <taxon>Trichoderma</taxon>
    </lineage>
</organism>
<reference evidence="2" key="1">
    <citation type="submission" date="2016-07" db="EMBL/GenBank/DDBJ databases">
        <title>Multiple horizontal gene transfer events from other fungi enriched the ability of initially mycotrophic Trichoderma (Ascomycota) to feed on dead plant biomass.</title>
        <authorList>
            <consortium name="DOE Joint Genome Institute"/>
            <person name="Atanasova L."/>
            <person name="Chenthamara K."/>
            <person name="Zhang J."/>
            <person name="Grujic M."/>
            <person name="Henrissat B."/>
            <person name="Kuo A."/>
            <person name="Aerts A."/>
            <person name="Salamov A."/>
            <person name="Lipzen A."/>
            <person name="Labutti K."/>
            <person name="Barry K."/>
            <person name="Miao Y."/>
            <person name="Rahimi M.J."/>
            <person name="Shen Q."/>
            <person name="Grigoriev I.V."/>
            <person name="Kubicek C.P."/>
            <person name="Druzhinina I.S."/>
        </authorList>
    </citation>
    <scope>NUCLEOTIDE SEQUENCE [LARGE SCALE GENOMIC DNA]</scope>
    <source>
        <strain evidence="2">TUCIM 6016</strain>
    </source>
</reference>
<protein>
    <submittedName>
        <fullName evidence="1">Uncharacterized protein</fullName>
    </submittedName>
</protein>
<dbReference type="OrthoDB" id="3513679at2759"/>
<proteinExistence type="predicted"/>
<dbReference type="GeneID" id="36597919"/>
<dbReference type="EMBL" id="KZ680209">
    <property type="protein sequence ID" value="PTB68452.1"/>
    <property type="molecule type" value="Genomic_DNA"/>
</dbReference>
<evidence type="ECO:0000313" key="2">
    <source>
        <dbReference type="Proteomes" id="UP000241546"/>
    </source>
</evidence>
<dbReference type="AlphaFoldDB" id="A0A2T4BGM2"/>
<gene>
    <name evidence="1" type="ORF">BBK36DRAFT_1112374</name>
</gene>
<dbReference type="RefSeq" id="XP_024751772.1">
    <property type="nucleotide sequence ID" value="XM_024889801.1"/>
</dbReference>